<proteinExistence type="predicted"/>
<evidence type="ECO:0000313" key="4">
    <source>
        <dbReference type="Proteomes" id="UP000002051"/>
    </source>
</evidence>
<feature type="region of interest" description="Disordered" evidence="1">
    <location>
        <begin position="220"/>
        <end position="247"/>
    </location>
</feature>
<evidence type="ECO:0000313" key="3">
    <source>
        <dbReference type="EnsemblPlants" id="KEH26608"/>
    </source>
</evidence>
<feature type="compositionally biased region" description="Acidic residues" evidence="1">
    <location>
        <begin position="220"/>
        <end position="229"/>
    </location>
</feature>
<keyword evidence="4" id="KW-1185">Reference proteome</keyword>
<reference evidence="2 4" key="1">
    <citation type="journal article" date="2011" name="Nature">
        <title>The Medicago genome provides insight into the evolution of rhizobial symbioses.</title>
        <authorList>
            <person name="Young N.D."/>
            <person name="Debelle F."/>
            <person name="Oldroyd G.E."/>
            <person name="Geurts R."/>
            <person name="Cannon S.B."/>
            <person name="Udvardi M.K."/>
            <person name="Benedito V.A."/>
            <person name="Mayer K.F."/>
            <person name="Gouzy J."/>
            <person name="Schoof H."/>
            <person name="Van de Peer Y."/>
            <person name="Proost S."/>
            <person name="Cook D.R."/>
            <person name="Meyers B.C."/>
            <person name="Spannagl M."/>
            <person name="Cheung F."/>
            <person name="De Mita S."/>
            <person name="Krishnakumar V."/>
            <person name="Gundlach H."/>
            <person name="Zhou S."/>
            <person name="Mudge J."/>
            <person name="Bharti A.K."/>
            <person name="Murray J.D."/>
            <person name="Naoumkina M.A."/>
            <person name="Rosen B."/>
            <person name="Silverstein K.A."/>
            <person name="Tang H."/>
            <person name="Rombauts S."/>
            <person name="Zhao P.X."/>
            <person name="Zhou P."/>
            <person name="Barbe V."/>
            <person name="Bardou P."/>
            <person name="Bechner M."/>
            <person name="Bellec A."/>
            <person name="Berger A."/>
            <person name="Berges H."/>
            <person name="Bidwell S."/>
            <person name="Bisseling T."/>
            <person name="Choisne N."/>
            <person name="Couloux A."/>
            <person name="Denny R."/>
            <person name="Deshpande S."/>
            <person name="Dai X."/>
            <person name="Doyle J.J."/>
            <person name="Dudez A.M."/>
            <person name="Farmer A.D."/>
            <person name="Fouteau S."/>
            <person name="Franken C."/>
            <person name="Gibelin C."/>
            <person name="Gish J."/>
            <person name="Goldstein S."/>
            <person name="Gonzalez A.J."/>
            <person name="Green P.J."/>
            <person name="Hallab A."/>
            <person name="Hartog M."/>
            <person name="Hua A."/>
            <person name="Humphray S.J."/>
            <person name="Jeong D.H."/>
            <person name="Jing Y."/>
            <person name="Jocker A."/>
            <person name="Kenton S.M."/>
            <person name="Kim D.J."/>
            <person name="Klee K."/>
            <person name="Lai H."/>
            <person name="Lang C."/>
            <person name="Lin S."/>
            <person name="Macmil S.L."/>
            <person name="Magdelenat G."/>
            <person name="Matthews L."/>
            <person name="McCorrison J."/>
            <person name="Monaghan E.L."/>
            <person name="Mun J.H."/>
            <person name="Najar F.Z."/>
            <person name="Nicholson C."/>
            <person name="Noirot C."/>
            <person name="O'Bleness M."/>
            <person name="Paule C.R."/>
            <person name="Poulain J."/>
            <person name="Prion F."/>
            <person name="Qin B."/>
            <person name="Qu C."/>
            <person name="Retzel E.F."/>
            <person name="Riddle C."/>
            <person name="Sallet E."/>
            <person name="Samain S."/>
            <person name="Samson N."/>
            <person name="Sanders I."/>
            <person name="Saurat O."/>
            <person name="Scarpelli C."/>
            <person name="Schiex T."/>
            <person name="Segurens B."/>
            <person name="Severin A.J."/>
            <person name="Sherrier D.J."/>
            <person name="Shi R."/>
            <person name="Sims S."/>
            <person name="Singer S.R."/>
            <person name="Sinharoy S."/>
            <person name="Sterck L."/>
            <person name="Viollet A."/>
            <person name="Wang B.B."/>
            <person name="Wang K."/>
            <person name="Wang M."/>
            <person name="Wang X."/>
            <person name="Warfsmann J."/>
            <person name="Weissenbach J."/>
            <person name="White D.D."/>
            <person name="White J.D."/>
            <person name="Wiley G.B."/>
            <person name="Wincker P."/>
            <person name="Xing Y."/>
            <person name="Yang L."/>
            <person name="Yao Z."/>
            <person name="Ying F."/>
            <person name="Zhai J."/>
            <person name="Zhou L."/>
            <person name="Zuber A."/>
            <person name="Denarie J."/>
            <person name="Dixon R.A."/>
            <person name="May G.D."/>
            <person name="Schwartz D.C."/>
            <person name="Rogers J."/>
            <person name="Quetier F."/>
            <person name="Town C.D."/>
            <person name="Roe B.A."/>
        </authorList>
    </citation>
    <scope>NUCLEOTIDE SEQUENCE [LARGE SCALE GENOMIC DNA]</scope>
    <source>
        <strain evidence="2">A17</strain>
        <strain evidence="3 4">cv. Jemalong A17</strain>
    </source>
</reference>
<sequence length="486" mass="54704">MENEEVATPASSWWGEEPLEIESVFANDGVGEIPFESIGDVEDWEWMLPSTFDRIHPNSYAFMRAFDLLCDYLCLPASKNVFFSFFNIQRGTDWVSFHQTQKMFEVFTGKVRSFKERFFLVRPRSAVALDTLVEAVKDGVQERRPFFHLCWSKDHFGYELKDFGRTVTNLTDKMKDLGAFVSAATKNISAKKWRKNLQSLEHLIAGFGVGSSFGPVADLEGEDPPEELVQESAKKQKVGTPSKQPVTPIKAVHSEPDQCGPHSTLFLDDPELRIIQDLGPSGRSKAIVDGVIVMMKALEERDTLTAKVAALEEDARSKRSVAEERDCEFTAIEGQLAEAQTTLEKRLTLPKSWLRRRCNALYDYLIFGEKGEQEERRTKRRLPNRFLKASLEEALKKADLPREDEAEDTAVMRRADLMERTGELEGSLVDAVKLGFDRAVAQLKVANPDVDLSVKGIHPLGEVKDGVITPPPNPEEDNGYVDEAQA</sequence>
<reference evidence="3" key="3">
    <citation type="submission" date="2015-04" db="UniProtKB">
        <authorList>
            <consortium name="EnsemblPlants"/>
        </authorList>
    </citation>
    <scope>IDENTIFICATION</scope>
    <source>
        <strain evidence="3">cv. Jemalong A17</strain>
    </source>
</reference>
<organism evidence="2 4">
    <name type="scientific">Medicago truncatula</name>
    <name type="common">Barrel medic</name>
    <name type="synonym">Medicago tribuloides</name>
    <dbReference type="NCBI Taxonomy" id="3880"/>
    <lineage>
        <taxon>Eukaryota</taxon>
        <taxon>Viridiplantae</taxon>
        <taxon>Streptophyta</taxon>
        <taxon>Embryophyta</taxon>
        <taxon>Tracheophyta</taxon>
        <taxon>Spermatophyta</taxon>
        <taxon>Magnoliopsida</taxon>
        <taxon>eudicotyledons</taxon>
        <taxon>Gunneridae</taxon>
        <taxon>Pentapetalae</taxon>
        <taxon>rosids</taxon>
        <taxon>fabids</taxon>
        <taxon>Fabales</taxon>
        <taxon>Fabaceae</taxon>
        <taxon>Papilionoideae</taxon>
        <taxon>50 kb inversion clade</taxon>
        <taxon>NPAAA clade</taxon>
        <taxon>Hologalegina</taxon>
        <taxon>IRL clade</taxon>
        <taxon>Trifolieae</taxon>
        <taxon>Medicago</taxon>
    </lineage>
</organism>
<dbReference type="EnsemblPlants" id="KEH26608">
    <property type="protein sequence ID" value="KEH26608"/>
    <property type="gene ID" value="MTR_6g465910"/>
</dbReference>
<dbReference type="HOGENOM" id="CLU_042107_0_0_1"/>
<protein>
    <submittedName>
        <fullName evidence="2 3">Uncharacterized protein</fullName>
    </submittedName>
</protein>
<dbReference type="Proteomes" id="UP000002051">
    <property type="component" value="Chromosome 6"/>
</dbReference>
<evidence type="ECO:0000256" key="1">
    <source>
        <dbReference type="SAM" id="MobiDB-lite"/>
    </source>
</evidence>
<gene>
    <name evidence="2" type="ordered locus">MTR_6g465910</name>
</gene>
<feature type="region of interest" description="Disordered" evidence="1">
    <location>
        <begin position="462"/>
        <end position="486"/>
    </location>
</feature>
<dbReference type="AlphaFoldDB" id="A0A072UC45"/>
<accession>A0A072UC45</accession>
<dbReference type="EMBL" id="CM001222">
    <property type="protein sequence ID" value="KEH26608.1"/>
    <property type="molecule type" value="Genomic_DNA"/>
</dbReference>
<name>A0A072UC45_MEDTR</name>
<feature type="compositionally biased region" description="Acidic residues" evidence="1">
    <location>
        <begin position="474"/>
        <end position="486"/>
    </location>
</feature>
<evidence type="ECO:0000313" key="2">
    <source>
        <dbReference type="EMBL" id="KEH26608.1"/>
    </source>
</evidence>
<reference evidence="2 4" key="2">
    <citation type="journal article" date="2014" name="BMC Genomics">
        <title>An improved genome release (version Mt4.0) for the model legume Medicago truncatula.</title>
        <authorList>
            <person name="Tang H."/>
            <person name="Krishnakumar V."/>
            <person name="Bidwell S."/>
            <person name="Rosen B."/>
            <person name="Chan A."/>
            <person name="Zhou S."/>
            <person name="Gentzbittel L."/>
            <person name="Childs K.L."/>
            <person name="Yandell M."/>
            <person name="Gundlach H."/>
            <person name="Mayer K.F."/>
            <person name="Schwartz D.C."/>
            <person name="Town C.D."/>
        </authorList>
    </citation>
    <scope>GENOME REANNOTATION</scope>
    <source>
        <strain evidence="2">A17</strain>
        <strain evidence="3 4">cv. Jemalong A17</strain>
    </source>
</reference>